<comment type="subunit">
    <text evidence="15">Homohexamer.</text>
</comment>
<evidence type="ECO:0000256" key="17">
    <source>
        <dbReference type="SAM" id="MobiDB-lite"/>
    </source>
</evidence>
<comment type="similarity">
    <text evidence="2 15">In the C-terminal section; belongs to the peptidase M41 family.</text>
</comment>
<dbReference type="GO" id="GO:0030163">
    <property type="term" value="P:protein catabolic process"/>
    <property type="evidence" value="ECO:0007669"/>
    <property type="project" value="UniProtKB-UniRule"/>
</dbReference>
<accession>A0AA37WZF8</accession>
<dbReference type="HAMAP" id="MF_01458">
    <property type="entry name" value="FtsH"/>
    <property type="match status" value="1"/>
</dbReference>
<feature type="binding site" evidence="15">
    <location>
        <position position="420"/>
    </location>
    <ligand>
        <name>Zn(2+)</name>
        <dbReference type="ChEBI" id="CHEBI:29105"/>
        <note>catalytic</note>
    </ligand>
</feature>
<dbReference type="SMART" id="SM00382">
    <property type="entry name" value="AAA"/>
    <property type="match status" value="1"/>
</dbReference>
<keyword evidence="10 15" id="KW-0067">ATP-binding</keyword>
<feature type="transmembrane region" description="Helical" evidence="15">
    <location>
        <begin position="7"/>
        <end position="25"/>
    </location>
</feature>
<dbReference type="Gene3D" id="3.40.50.300">
    <property type="entry name" value="P-loop containing nucleotide triphosphate hydrolases"/>
    <property type="match status" value="1"/>
</dbReference>
<dbReference type="Pfam" id="PF01434">
    <property type="entry name" value="Peptidase_M41"/>
    <property type="match status" value="1"/>
</dbReference>
<evidence type="ECO:0000256" key="3">
    <source>
        <dbReference type="ARBA" id="ARBA00022475"/>
    </source>
</evidence>
<evidence type="ECO:0000313" key="20">
    <source>
        <dbReference type="Proteomes" id="UP001157355"/>
    </source>
</evidence>
<evidence type="ECO:0000256" key="12">
    <source>
        <dbReference type="ARBA" id="ARBA00023049"/>
    </source>
</evidence>
<keyword evidence="6 15" id="KW-0479">Metal-binding</keyword>
<dbReference type="Pfam" id="PF17862">
    <property type="entry name" value="AAA_lid_3"/>
    <property type="match status" value="1"/>
</dbReference>
<evidence type="ECO:0000256" key="14">
    <source>
        <dbReference type="ARBA" id="ARBA00061570"/>
    </source>
</evidence>
<dbReference type="FunFam" id="1.20.58.760:FF:000001">
    <property type="entry name" value="ATP-dependent zinc metalloprotease FtsH"/>
    <property type="match status" value="1"/>
</dbReference>
<dbReference type="RefSeq" id="WP_284323850.1">
    <property type="nucleotide sequence ID" value="NZ_BSPP01000003.1"/>
</dbReference>
<keyword evidence="5 15" id="KW-0812">Transmembrane</keyword>
<keyword evidence="20" id="KW-1185">Reference proteome</keyword>
<evidence type="ECO:0000256" key="8">
    <source>
        <dbReference type="ARBA" id="ARBA00022801"/>
    </source>
</evidence>
<evidence type="ECO:0000256" key="16">
    <source>
        <dbReference type="RuleBase" id="RU003651"/>
    </source>
</evidence>
<evidence type="ECO:0000256" key="7">
    <source>
        <dbReference type="ARBA" id="ARBA00022741"/>
    </source>
</evidence>
<comment type="caution">
    <text evidence="19">The sequence shown here is derived from an EMBL/GenBank/DDBJ whole genome shotgun (WGS) entry which is preliminary data.</text>
</comment>
<dbReference type="GO" id="GO:0006508">
    <property type="term" value="P:proteolysis"/>
    <property type="evidence" value="ECO:0007669"/>
    <property type="project" value="UniProtKB-KW"/>
</dbReference>
<gene>
    <name evidence="15 19" type="primary">ftsH</name>
    <name evidence="19" type="ORF">GCM10010873_05970</name>
</gene>
<dbReference type="GO" id="GO:0016887">
    <property type="term" value="F:ATP hydrolysis activity"/>
    <property type="evidence" value="ECO:0007669"/>
    <property type="project" value="UniProtKB-UniRule"/>
</dbReference>
<keyword evidence="3 15" id="KW-1003">Cell membrane</keyword>
<proteinExistence type="inferred from homology"/>
<dbReference type="GO" id="GO:0005886">
    <property type="term" value="C:plasma membrane"/>
    <property type="evidence" value="ECO:0007669"/>
    <property type="project" value="UniProtKB-SubCell"/>
</dbReference>
<dbReference type="SUPFAM" id="SSF140990">
    <property type="entry name" value="FtsH protease domain-like"/>
    <property type="match status" value="1"/>
</dbReference>
<dbReference type="Gene3D" id="1.20.58.760">
    <property type="entry name" value="Peptidase M41"/>
    <property type="match status" value="1"/>
</dbReference>
<reference evidence="19 20" key="1">
    <citation type="journal article" date="2014" name="Int. J. Syst. Evol. Microbiol.">
        <title>Complete genome sequence of Corynebacterium casei LMG S-19264T (=DSM 44701T), isolated from a smear-ripened cheese.</title>
        <authorList>
            <consortium name="US DOE Joint Genome Institute (JGI-PGF)"/>
            <person name="Walter F."/>
            <person name="Albersmeier A."/>
            <person name="Kalinowski J."/>
            <person name="Ruckert C."/>
        </authorList>
    </citation>
    <scope>NUCLEOTIDE SEQUENCE [LARGE SCALE GENOMIC DNA]</scope>
    <source>
        <strain evidence="19 20">NBRC 111766</strain>
    </source>
</reference>
<evidence type="ECO:0000256" key="11">
    <source>
        <dbReference type="ARBA" id="ARBA00022989"/>
    </source>
</evidence>
<keyword evidence="8 15" id="KW-0378">Hydrolase</keyword>
<evidence type="ECO:0000256" key="13">
    <source>
        <dbReference type="ARBA" id="ARBA00023136"/>
    </source>
</evidence>
<dbReference type="InterPro" id="IPR011546">
    <property type="entry name" value="Pept_M41_FtsH_extracell"/>
</dbReference>
<comment type="similarity">
    <text evidence="16">Belongs to the AAA ATPase family.</text>
</comment>
<feature type="binding site" evidence="15">
    <location>
        <begin position="194"/>
        <end position="201"/>
    </location>
    <ligand>
        <name>ATP</name>
        <dbReference type="ChEBI" id="CHEBI:30616"/>
    </ligand>
</feature>
<dbReference type="Pfam" id="PF00004">
    <property type="entry name" value="AAA"/>
    <property type="match status" value="1"/>
</dbReference>
<dbReference type="InterPro" id="IPR003959">
    <property type="entry name" value="ATPase_AAA_core"/>
</dbReference>
<feature type="binding site" evidence="15">
    <location>
        <position position="494"/>
    </location>
    <ligand>
        <name>Zn(2+)</name>
        <dbReference type="ChEBI" id="CHEBI:29105"/>
        <note>catalytic</note>
    </ligand>
</feature>
<dbReference type="PANTHER" id="PTHR23076">
    <property type="entry name" value="METALLOPROTEASE M41 FTSH"/>
    <property type="match status" value="1"/>
</dbReference>
<organism evidence="19 20">
    <name type="scientific">Cypionkella aquatica</name>
    <dbReference type="NCBI Taxonomy" id="1756042"/>
    <lineage>
        <taxon>Bacteria</taxon>
        <taxon>Pseudomonadati</taxon>
        <taxon>Pseudomonadota</taxon>
        <taxon>Alphaproteobacteria</taxon>
        <taxon>Rhodobacterales</taxon>
        <taxon>Paracoccaceae</taxon>
        <taxon>Cypionkella</taxon>
    </lineage>
</organism>
<feature type="domain" description="AAA+ ATPase" evidence="18">
    <location>
        <begin position="186"/>
        <end position="325"/>
    </location>
</feature>
<evidence type="ECO:0000256" key="2">
    <source>
        <dbReference type="ARBA" id="ARBA00010044"/>
    </source>
</evidence>
<dbReference type="Pfam" id="PF06480">
    <property type="entry name" value="FtsH_ext"/>
    <property type="match status" value="1"/>
</dbReference>
<name>A0AA37WZF8_9RHOB</name>
<dbReference type="NCBIfam" id="TIGR01241">
    <property type="entry name" value="FtsH_fam"/>
    <property type="match status" value="1"/>
</dbReference>
<feature type="binding site" evidence="15">
    <location>
        <position position="416"/>
    </location>
    <ligand>
        <name>Zn(2+)</name>
        <dbReference type="ChEBI" id="CHEBI:29105"/>
        <note>catalytic</note>
    </ligand>
</feature>
<dbReference type="InterPro" id="IPR000642">
    <property type="entry name" value="Peptidase_M41"/>
</dbReference>
<dbReference type="InterPro" id="IPR003960">
    <property type="entry name" value="ATPase_AAA_CS"/>
</dbReference>
<dbReference type="InterPro" id="IPR003593">
    <property type="entry name" value="AAA+_ATPase"/>
</dbReference>
<evidence type="ECO:0000256" key="6">
    <source>
        <dbReference type="ARBA" id="ARBA00022723"/>
    </source>
</evidence>
<dbReference type="FunFam" id="1.10.8.60:FF:000001">
    <property type="entry name" value="ATP-dependent zinc metalloprotease FtsH"/>
    <property type="match status" value="1"/>
</dbReference>
<comment type="subcellular location">
    <subcellularLocation>
        <location evidence="15">Cell membrane</location>
        <topology evidence="15">Multi-pass membrane protein</topology>
        <orientation evidence="15">Cytoplasmic side</orientation>
    </subcellularLocation>
    <subcellularLocation>
        <location evidence="1">Membrane</location>
    </subcellularLocation>
</comment>
<dbReference type="PROSITE" id="PS00674">
    <property type="entry name" value="AAA"/>
    <property type="match status" value="1"/>
</dbReference>
<dbReference type="CDD" id="cd19501">
    <property type="entry name" value="RecA-like_FtsH"/>
    <property type="match status" value="1"/>
</dbReference>
<feature type="active site" evidence="15">
    <location>
        <position position="417"/>
    </location>
</feature>
<dbReference type="FunFam" id="3.40.50.300:FF:000001">
    <property type="entry name" value="ATP-dependent zinc metalloprotease FtsH"/>
    <property type="match status" value="1"/>
</dbReference>
<comment type="function">
    <text evidence="15">Acts as a processive, ATP-dependent zinc metallopeptidase for both cytoplasmic and membrane proteins. Plays a role in the quality control of integral membrane proteins.</text>
</comment>
<evidence type="ECO:0000256" key="5">
    <source>
        <dbReference type="ARBA" id="ARBA00022692"/>
    </source>
</evidence>
<evidence type="ECO:0000313" key="19">
    <source>
        <dbReference type="EMBL" id="GLS85624.1"/>
    </source>
</evidence>
<evidence type="ECO:0000256" key="4">
    <source>
        <dbReference type="ARBA" id="ARBA00022670"/>
    </source>
</evidence>
<dbReference type="Proteomes" id="UP001157355">
    <property type="component" value="Unassembled WGS sequence"/>
</dbReference>
<evidence type="ECO:0000259" key="18">
    <source>
        <dbReference type="SMART" id="SM00382"/>
    </source>
</evidence>
<comment type="cofactor">
    <cofactor evidence="15">
        <name>Zn(2+)</name>
        <dbReference type="ChEBI" id="CHEBI:29105"/>
    </cofactor>
    <text evidence="15">Binds 1 zinc ion per subunit.</text>
</comment>
<dbReference type="EC" id="3.4.24.-" evidence="15"/>
<feature type="region of interest" description="Disordered" evidence="17">
    <location>
        <begin position="594"/>
        <end position="639"/>
    </location>
</feature>
<dbReference type="InterPro" id="IPR037219">
    <property type="entry name" value="Peptidase_M41-like"/>
</dbReference>
<dbReference type="SUPFAM" id="SSF52540">
    <property type="entry name" value="P-loop containing nucleoside triphosphate hydrolases"/>
    <property type="match status" value="1"/>
</dbReference>
<keyword evidence="4 15" id="KW-0645">Protease</keyword>
<dbReference type="PANTHER" id="PTHR23076:SF97">
    <property type="entry name" value="ATP-DEPENDENT ZINC METALLOPROTEASE YME1L1"/>
    <property type="match status" value="1"/>
</dbReference>
<evidence type="ECO:0000256" key="9">
    <source>
        <dbReference type="ARBA" id="ARBA00022833"/>
    </source>
</evidence>
<comment type="similarity">
    <text evidence="14 15">In the central section; belongs to the AAA ATPase family.</text>
</comment>
<keyword evidence="11 15" id="KW-1133">Transmembrane helix</keyword>
<dbReference type="EMBL" id="BSPP01000003">
    <property type="protein sequence ID" value="GLS85624.1"/>
    <property type="molecule type" value="Genomic_DNA"/>
</dbReference>
<dbReference type="Gene3D" id="3.30.720.210">
    <property type="match status" value="1"/>
</dbReference>
<dbReference type="InterPro" id="IPR041569">
    <property type="entry name" value="AAA_lid_3"/>
</dbReference>
<dbReference type="InterPro" id="IPR027417">
    <property type="entry name" value="P-loop_NTPase"/>
</dbReference>
<dbReference type="GO" id="GO:0004176">
    <property type="term" value="F:ATP-dependent peptidase activity"/>
    <property type="evidence" value="ECO:0007669"/>
    <property type="project" value="InterPro"/>
</dbReference>
<dbReference type="GO" id="GO:0008270">
    <property type="term" value="F:zinc ion binding"/>
    <property type="evidence" value="ECO:0007669"/>
    <property type="project" value="UniProtKB-UniRule"/>
</dbReference>
<keyword evidence="12 15" id="KW-0482">Metalloprotease</keyword>
<dbReference type="Gene3D" id="1.10.8.60">
    <property type="match status" value="1"/>
</dbReference>
<keyword evidence="7 15" id="KW-0547">Nucleotide-binding</keyword>
<evidence type="ECO:0000256" key="15">
    <source>
        <dbReference type="HAMAP-Rule" id="MF_01458"/>
    </source>
</evidence>
<sequence>MGNARNIAFWVVLFLLILALFNLFSGGQTASSSRNVAYSEFIQRVEAGDVASVTLDGESVVVKAKDGTSYATIAPSDPTLTDRLLGKGIEVKATSQQQSSILSLMSVWLPFIVLIGVWIFFMNRMQGGGKGGAMGFGKSRAKLLTEKQGRVTFDDVAGIDEAKEELEEIVEFLRNPQKFSRLGGKIPKGALLVGPPGTGKTLLARAIAGEAGVPFFSISGSDFVEMFVGVGASRVRDMFEQAKKNAPCIVFIDEIDAVGRARGVGMGGGNDEREQTLNQLLVEMDGFDANEGVIIVAATNRKDVLDPALLRPGRFDRTIHVPNPDIKGREKILSVHARKVPSGPDVDLRVIARGTPGFSGADLANLVNEAALLAARVGRRFVTMGDFENAKDKVMMGAERRSMVLTDDQKSKTAYHEAGHAIVGMALPKCDPVYKATIIPRGNALGMVMSLPEMDRLQIHKDEGKQRIAMTMAGKAAEIIKYGEEGVSSGPVGDIQQATGLARSMVMRWGMSDAVGNIDYSEAHDGYEGRTGGFSVSVDTKMLIEQEVKNLIDEGYQTARRILLEQAEGFERLAKGLLEYETLTGEEIRKVVAGGTPDAADDGMGEGPSGGSGVIAIPKTRARKPKAVEPPAAPMEPSA</sequence>
<dbReference type="GO" id="GO:0004222">
    <property type="term" value="F:metalloendopeptidase activity"/>
    <property type="evidence" value="ECO:0007669"/>
    <property type="project" value="InterPro"/>
</dbReference>
<dbReference type="InterPro" id="IPR005936">
    <property type="entry name" value="FtsH"/>
</dbReference>
<feature type="transmembrane region" description="Helical" evidence="15">
    <location>
        <begin position="101"/>
        <end position="121"/>
    </location>
</feature>
<evidence type="ECO:0000256" key="10">
    <source>
        <dbReference type="ARBA" id="ARBA00022840"/>
    </source>
</evidence>
<dbReference type="GO" id="GO:0005524">
    <property type="term" value="F:ATP binding"/>
    <property type="evidence" value="ECO:0007669"/>
    <property type="project" value="UniProtKB-UniRule"/>
</dbReference>
<keyword evidence="13 15" id="KW-0472">Membrane</keyword>
<protein>
    <recommendedName>
        <fullName evidence="15">ATP-dependent zinc metalloprotease FtsH</fullName>
        <ecNumber evidence="15">3.4.24.-</ecNumber>
    </recommendedName>
</protein>
<dbReference type="AlphaFoldDB" id="A0AA37WZF8"/>
<keyword evidence="9 15" id="KW-0862">Zinc</keyword>
<evidence type="ECO:0000256" key="1">
    <source>
        <dbReference type="ARBA" id="ARBA00004370"/>
    </source>
</evidence>